<dbReference type="Pfam" id="PF13491">
    <property type="entry name" value="FtsK_4TM"/>
    <property type="match status" value="1"/>
</dbReference>
<evidence type="ECO:0000256" key="3">
    <source>
        <dbReference type="ARBA" id="ARBA00022692"/>
    </source>
</evidence>
<keyword evidence="4 6" id="KW-1133">Transmembrane helix</keyword>
<comment type="subcellular location">
    <subcellularLocation>
        <location evidence="1">Cell membrane</location>
        <topology evidence="1">Multi-pass membrane protein</topology>
    </subcellularLocation>
</comment>
<gene>
    <name evidence="8" type="ORF">CH341_25225</name>
</gene>
<evidence type="ECO:0000256" key="5">
    <source>
        <dbReference type="ARBA" id="ARBA00023136"/>
    </source>
</evidence>
<dbReference type="RefSeq" id="WP_210208610.1">
    <property type="nucleotide sequence ID" value="NZ_NPEX01000269.1"/>
</dbReference>
<evidence type="ECO:0000259" key="7">
    <source>
        <dbReference type="Pfam" id="PF13491"/>
    </source>
</evidence>
<keyword evidence="9" id="KW-1185">Reference proteome</keyword>
<evidence type="ECO:0000256" key="2">
    <source>
        <dbReference type="ARBA" id="ARBA00022475"/>
    </source>
</evidence>
<keyword evidence="2" id="KW-1003">Cell membrane</keyword>
<feature type="domain" description="DNA translocase FtsK 4TM region" evidence="7">
    <location>
        <begin position="23"/>
        <end position="150"/>
    </location>
</feature>
<feature type="transmembrane region" description="Helical" evidence="6">
    <location>
        <begin position="77"/>
        <end position="101"/>
    </location>
</feature>
<keyword evidence="3 6" id="KW-0812">Transmembrane</keyword>
<feature type="transmembrane region" description="Helical" evidence="6">
    <location>
        <begin position="29"/>
        <end position="50"/>
    </location>
</feature>
<keyword evidence="8" id="KW-0131">Cell cycle</keyword>
<evidence type="ECO:0000313" key="9">
    <source>
        <dbReference type="Proteomes" id="UP000249130"/>
    </source>
</evidence>
<reference evidence="8 9" key="1">
    <citation type="submission" date="2017-07" db="EMBL/GenBank/DDBJ databases">
        <title>Draft Genome Sequences of Select Purple Nonsulfur Bacteria.</title>
        <authorList>
            <person name="Lasarre B."/>
            <person name="Mckinlay J.B."/>
        </authorList>
    </citation>
    <scope>NUCLEOTIDE SEQUENCE [LARGE SCALE GENOMIC DNA]</scope>
    <source>
        <strain evidence="8 9">DSM 5909</strain>
    </source>
</reference>
<evidence type="ECO:0000256" key="1">
    <source>
        <dbReference type="ARBA" id="ARBA00004651"/>
    </source>
</evidence>
<comment type="caution">
    <text evidence="8">The sequence shown here is derived from an EMBL/GenBank/DDBJ whole genome shotgun (WGS) entry which is preliminary data.</text>
</comment>
<dbReference type="AlphaFoldDB" id="A0A327KQW9"/>
<proteinExistence type="predicted"/>
<evidence type="ECO:0000313" key="8">
    <source>
        <dbReference type="EMBL" id="RAI39755.1"/>
    </source>
</evidence>
<dbReference type="InterPro" id="IPR025199">
    <property type="entry name" value="FtsK_4TM"/>
</dbReference>
<dbReference type="Proteomes" id="UP000249130">
    <property type="component" value="Unassembled WGS sequence"/>
</dbReference>
<dbReference type="GO" id="GO:0005886">
    <property type="term" value="C:plasma membrane"/>
    <property type="evidence" value="ECO:0007669"/>
    <property type="project" value="UniProtKB-SubCell"/>
</dbReference>
<feature type="transmembrane region" description="Helical" evidence="6">
    <location>
        <begin position="113"/>
        <end position="134"/>
    </location>
</feature>
<evidence type="ECO:0000256" key="4">
    <source>
        <dbReference type="ARBA" id="ARBA00022989"/>
    </source>
</evidence>
<feature type="non-terminal residue" evidence="8">
    <location>
        <position position="153"/>
    </location>
</feature>
<dbReference type="GO" id="GO:0051301">
    <property type="term" value="P:cell division"/>
    <property type="evidence" value="ECO:0007669"/>
    <property type="project" value="UniProtKB-KW"/>
</dbReference>
<protein>
    <submittedName>
        <fullName evidence="8">Cell division protein FtsK</fullName>
    </submittedName>
</protein>
<keyword evidence="5 6" id="KW-0472">Membrane</keyword>
<sequence>MPALQRRIGATALLPDEFRAGLERRVRQATGLLLVGLAMLCTAALVTWSVKDPSLSHATSAPVRNLLGVPGAIAADLFMQLFGLATLALVGPVAAWGWRLANQRRFDREKWRVLAWAIGAPLAAGFVACLPRSAAWPLPSGLGGVVGDWLVRG</sequence>
<keyword evidence="8" id="KW-0132">Cell division</keyword>
<accession>A0A327KQW9</accession>
<name>A0A327KQW9_9BRAD</name>
<evidence type="ECO:0000256" key="6">
    <source>
        <dbReference type="SAM" id="Phobius"/>
    </source>
</evidence>
<dbReference type="EMBL" id="NPEX01000269">
    <property type="protein sequence ID" value="RAI39755.1"/>
    <property type="molecule type" value="Genomic_DNA"/>
</dbReference>
<organism evidence="8 9">
    <name type="scientific">Rhodoplanes roseus</name>
    <dbReference type="NCBI Taxonomy" id="29409"/>
    <lineage>
        <taxon>Bacteria</taxon>
        <taxon>Pseudomonadati</taxon>
        <taxon>Pseudomonadota</taxon>
        <taxon>Alphaproteobacteria</taxon>
        <taxon>Hyphomicrobiales</taxon>
        <taxon>Nitrobacteraceae</taxon>
        <taxon>Rhodoplanes</taxon>
    </lineage>
</organism>